<keyword evidence="1" id="KW-0472">Membrane</keyword>
<reference evidence="4" key="1">
    <citation type="submission" date="2022-11" db="UniProtKB">
        <authorList>
            <consortium name="WormBaseParasite"/>
        </authorList>
    </citation>
    <scope>IDENTIFICATION</scope>
</reference>
<proteinExistence type="predicted"/>
<dbReference type="WBParaSite" id="PSAMB.scaffold182size68474.g2937.t1">
    <property type="protein sequence ID" value="PSAMB.scaffold182size68474.g2937.t1"/>
    <property type="gene ID" value="PSAMB.scaffold182size68474.g2937"/>
</dbReference>
<dbReference type="AlphaFoldDB" id="A0A914VD96"/>
<feature type="signal peptide" evidence="2">
    <location>
        <begin position="1"/>
        <end position="24"/>
    </location>
</feature>
<organism evidence="3 4">
    <name type="scientific">Plectus sambesii</name>
    <dbReference type="NCBI Taxonomy" id="2011161"/>
    <lineage>
        <taxon>Eukaryota</taxon>
        <taxon>Metazoa</taxon>
        <taxon>Ecdysozoa</taxon>
        <taxon>Nematoda</taxon>
        <taxon>Chromadorea</taxon>
        <taxon>Plectida</taxon>
        <taxon>Plectina</taxon>
        <taxon>Plectoidea</taxon>
        <taxon>Plectidae</taxon>
        <taxon>Plectus</taxon>
    </lineage>
</organism>
<evidence type="ECO:0000256" key="1">
    <source>
        <dbReference type="SAM" id="Phobius"/>
    </source>
</evidence>
<evidence type="ECO:0000313" key="3">
    <source>
        <dbReference type="Proteomes" id="UP000887566"/>
    </source>
</evidence>
<sequence>MKSCAWMFVVALVLLAYGANEIDAQYYPNYSPGYAYLGLFNYPVVVPAYPSRTKRSALFQAIQRAYRTR</sequence>
<keyword evidence="1" id="KW-0812">Transmembrane</keyword>
<evidence type="ECO:0000313" key="4">
    <source>
        <dbReference type="WBParaSite" id="PSAMB.scaffold182size68474.g2937.t1"/>
    </source>
</evidence>
<protein>
    <submittedName>
        <fullName evidence="4">Uncharacterized protein</fullName>
    </submittedName>
</protein>
<keyword evidence="2" id="KW-0732">Signal</keyword>
<name>A0A914VD96_9BILA</name>
<keyword evidence="1" id="KW-1133">Transmembrane helix</keyword>
<keyword evidence="3" id="KW-1185">Reference proteome</keyword>
<dbReference type="Proteomes" id="UP000887566">
    <property type="component" value="Unplaced"/>
</dbReference>
<feature type="chain" id="PRO_5036919239" evidence="2">
    <location>
        <begin position="25"/>
        <end position="69"/>
    </location>
</feature>
<feature type="transmembrane region" description="Helical" evidence="1">
    <location>
        <begin position="34"/>
        <end position="50"/>
    </location>
</feature>
<evidence type="ECO:0000256" key="2">
    <source>
        <dbReference type="SAM" id="SignalP"/>
    </source>
</evidence>
<accession>A0A914VD96</accession>